<keyword evidence="2" id="KW-0812">Transmembrane</keyword>
<dbReference type="SUPFAM" id="SSF56770">
    <property type="entry name" value="HydA/Nqo6-like"/>
    <property type="match status" value="1"/>
</dbReference>
<keyword evidence="1" id="KW-0408">Iron</keyword>
<dbReference type="PANTHER" id="PTHR11995">
    <property type="entry name" value="NADH DEHYDROGENASE"/>
    <property type="match status" value="1"/>
</dbReference>
<sequence length="353" mass="39803">MRLTNSVKIEALSNISLAYQPLPSKQSSESWMVSRVLPRLKPLGPVPAQPIPAWSLAQASDPAGPHEARTGMTTDQRYSSLLLLSVYSSILAFLVLSSSSFLFRFVPLLVVFPGRLFFLFWSFSVFSVQNEDNSGKSNEDLLLVEGPKFSPGSPENAKQFETASSLYSSNGSSEEDEQRYFKRRRLIANGHLRVGPCCFGIFSPVLGVYDQMPEPRWVISMGSCANGGGCYHYSYSVVRGCDRIVPVDIHLCYPLPRPYFTDYSNCRRRSIDARTSSIDPCPIFSGALTVAADPLKPFLLPDDAAWLERYLVGRSWACFPKESNHVSYWEDMIKDFQRREEASRLWHLQARRL</sequence>
<keyword evidence="2" id="KW-1133">Transmembrane helix</keyword>
<dbReference type="GO" id="GO:0015990">
    <property type="term" value="P:electron transport coupled proton transport"/>
    <property type="evidence" value="ECO:0007669"/>
    <property type="project" value="TreeGrafter"/>
</dbReference>
<dbReference type="Pfam" id="PF01058">
    <property type="entry name" value="Oxidored_q6"/>
    <property type="match status" value="1"/>
</dbReference>
<dbReference type="GO" id="GO:0051536">
    <property type="term" value="F:iron-sulfur cluster binding"/>
    <property type="evidence" value="ECO:0007669"/>
    <property type="project" value="InterPro"/>
</dbReference>
<dbReference type="GO" id="GO:0032981">
    <property type="term" value="P:mitochondrial respiratory chain complex I assembly"/>
    <property type="evidence" value="ECO:0007669"/>
    <property type="project" value="TreeGrafter"/>
</dbReference>
<dbReference type="AlphaFoldDB" id="A0AAD6PQE9"/>
<keyword evidence="5" id="KW-1185">Reference proteome</keyword>
<dbReference type="Gene3D" id="3.40.50.12280">
    <property type="match status" value="1"/>
</dbReference>
<dbReference type="GO" id="GO:0045271">
    <property type="term" value="C:respiratory chain complex I"/>
    <property type="evidence" value="ECO:0007669"/>
    <property type="project" value="TreeGrafter"/>
</dbReference>
<evidence type="ECO:0000313" key="4">
    <source>
        <dbReference type="EMBL" id="KAJ6957521.1"/>
    </source>
</evidence>
<protein>
    <recommendedName>
        <fullName evidence="3">NADH:ubiquinone oxidoreductase-like 20kDa subunit domain-containing protein</fullName>
    </recommendedName>
</protein>
<reference evidence="4 5" key="1">
    <citation type="journal article" date="2023" name="Mol. Ecol. Resour.">
        <title>Chromosome-level genome assembly of a triploid poplar Populus alba 'Berolinensis'.</title>
        <authorList>
            <person name="Chen S."/>
            <person name="Yu Y."/>
            <person name="Wang X."/>
            <person name="Wang S."/>
            <person name="Zhang T."/>
            <person name="Zhou Y."/>
            <person name="He R."/>
            <person name="Meng N."/>
            <person name="Wang Y."/>
            <person name="Liu W."/>
            <person name="Liu Z."/>
            <person name="Liu J."/>
            <person name="Guo Q."/>
            <person name="Huang H."/>
            <person name="Sederoff R.R."/>
            <person name="Wang G."/>
            <person name="Qu G."/>
            <person name="Chen S."/>
        </authorList>
    </citation>
    <scope>NUCLEOTIDE SEQUENCE [LARGE SCALE GENOMIC DNA]</scope>
    <source>
        <strain evidence="4">SC-2020</strain>
    </source>
</reference>
<dbReference type="EMBL" id="JAQIZT010000018">
    <property type="protein sequence ID" value="KAJ6957521.1"/>
    <property type="molecule type" value="Genomic_DNA"/>
</dbReference>
<dbReference type="GO" id="GO:0009060">
    <property type="term" value="P:aerobic respiration"/>
    <property type="evidence" value="ECO:0007669"/>
    <property type="project" value="TreeGrafter"/>
</dbReference>
<dbReference type="InterPro" id="IPR006137">
    <property type="entry name" value="NADH_UbQ_OxRdtase-like_20kDa"/>
</dbReference>
<dbReference type="GO" id="GO:0008137">
    <property type="term" value="F:NADH dehydrogenase (ubiquinone) activity"/>
    <property type="evidence" value="ECO:0007669"/>
    <property type="project" value="TreeGrafter"/>
</dbReference>
<dbReference type="Proteomes" id="UP001164929">
    <property type="component" value="Chromosome 18"/>
</dbReference>
<feature type="domain" description="NADH:ubiquinone oxidoreductase-like 20kDa subunit" evidence="3">
    <location>
        <begin position="196"/>
        <end position="251"/>
    </location>
</feature>
<evidence type="ECO:0000256" key="1">
    <source>
        <dbReference type="ARBA" id="ARBA00023004"/>
    </source>
</evidence>
<name>A0AAD6PQE9_9ROSI</name>
<organism evidence="4 5">
    <name type="scientific">Populus alba x Populus x berolinensis</name>
    <dbReference type="NCBI Taxonomy" id="444605"/>
    <lineage>
        <taxon>Eukaryota</taxon>
        <taxon>Viridiplantae</taxon>
        <taxon>Streptophyta</taxon>
        <taxon>Embryophyta</taxon>
        <taxon>Tracheophyta</taxon>
        <taxon>Spermatophyta</taxon>
        <taxon>Magnoliopsida</taxon>
        <taxon>eudicotyledons</taxon>
        <taxon>Gunneridae</taxon>
        <taxon>Pentapetalae</taxon>
        <taxon>rosids</taxon>
        <taxon>fabids</taxon>
        <taxon>Malpighiales</taxon>
        <taxon>Salicaceae</taxon>
        <taxon>Saliceae</taxon>
        <taxon>Populus</taxon>
    </lineage>
</organism>
<gene>
    <name evidence="4" type="ORF">NC653_039471</name>
</gene>
<dbReference type="PANTHER" id="PTHR11995:SF14">
    <property type="entry name" value="NADH DEHYDROGENASE [UBIQUINONE] IRON-SULFUR PROTEIN 7, MITOCHONDRIAL"/>
    <property type="match status" value="1"/>
</dbReference>
<feature type="transmembrane region" description="Helical" evidence="2">
    <location>
        <begin position="81"/>
        <end position="103"/>
    </location>
</feature>
<evidence type="ECO:0000313" key="5">
    <source>
        <dbReference type="Proteomes" id="UP001164929"/>
    </source>
</evidence>
<evidence type="ECO:0000259" key="3">
    <source>
        <dbReference type="Pfam" id="PF01058"/>
    </source>
</evidence>
<keyword evidence="2" id="KW-0472">Membrane</keyword>
<dbReference type="GO" id="GO:0005739">
    <property type="term" value="C:mitochondrion"/>
    <property type="evidence" value="ECO:0007669"/>
    <property type="project" value="GOC"/>
</dbReference>
<comment type="caution">
    <text evidence="4">The sequence shown here is derived from an EMBL/GenBank/DDBJ whole genome shotgun (WGS) entry which is preliminary data.</text>
</comment>
<accession>A0AAD6PQE9</accession>
<evidence type="ECO:0000256" key="2">
    <source>
        <dbReference type="SAM" id="Phobius"/>
    </source>
</evidence>
<proteinExistence type="predicted"/>